<dbReference type="Gene3D" id="3.40.30.10">
    <property type="entry name" value="Glutaredoxin"/>
    <property type="match status" value="1"/>
</dbReference>
<dbReference type="Pfam" id="PF22041">
    <property type="entry name" value="GST_C_7"/>
    <property type="match status" value="1"/>
</dbReference>
<dbReference type="PROSITE" id="PS50404">
    <property type="entry name" value="GST_NTER"/>
    <property type="match status" value="1"/>
</dbReference>
<dbReference type="PANTHER" id="PTHR43968:SF6">
    <property type="entry name" value="GLUTATHIONE S-TRANSFERASE OMEGA"/>
    <property type="match status" value="1"/>
</dbReference>
<protein>
    <recommendedName>
        <fullName evidence="1">GST N-terminal domain-containing protein</fullName>
    </recommendedName>
</protein>
<dbReference type="SUPFAM" id="SSF47616">
    <property type="entry name" value="GST C-terminal domain-like"/>
    <property type="match status" value="1"/>
</dbReference>
<name>A0A4Y9ZBA4_9AGAM</name>
<dbReference type="Pfam" id="PF13409">
    <property type="entry name" value="GST_N_2"/>
    <property type="match status" value="1"/>
</dbReference>
<evidence type="ECO:0000259" key="1">
    <source>
        <dbReference type="PROSITE" id="PS50404"/>
    </source>
</evidence>
<dbReference type="AlphaFoldDB" id="A0A4Y9ZBA4"/>
<gene>
    <name evidence="2" type="ORF">EVG20_g1915</name>
</gene>
<organism evidence="2 3">
    <name type="scientific">Dentipellis fragilis</name>
    <dbReference type="NCBI Taxonomy" id="205917"/>
    <lineage>
        <taxon>Eukaryota</taxon>
        <taxon>Fungi</taxon>
        <taxon>Dikarya</taxon>
        <taxon>Basidiomycota</taxon>
        <taxon>Agaricomycotina</taxon>
        <taxon>Agaricomycetes</taxon>
        <taxon>Russulales</taxon>
        <taxon>Hericiaceae</taxon>
        <taxon>Dentipellis</taxon>
    </lineage>
</organism>
<dbReference type="STRING" id="205917.A0A4Y9ZBA4"/>
<dbReference type="SUPFAM" id="SSF52833">
    <property type="entry name" value="Thioredoxin-like"/>
    <property type="match status" value="1"/>
</dbReference>
<dbReference type="EMBL" id="SEOQ01000067">
    <property type="protein sequence ID" value="TFY71088.1"/>
    <property type="molecule type" value="Genomic_DNA"/>
</dbReference>
<dbReference type="GO" id="GO:0006749">
    <property type="term" value="P:glutathione metabolic process"/>
    <property type="evidence" value="ECO:0007669"/>
    <property type="project" value="TreeGrafter"/>
</dbReference>
<dbReference type="InterPro" id="IPR050983">
    <property type="entry name" value="GST_Omega/HSP26"/>
</dbReference>
<feature type="domain" description="GST N-terminal" evidence="1">
    <location>
        <begin position="11"/>
        <end position="101"/>
    </location>
</feature>
<proteinExistence type="predicted"/>
<dbReference type="Gene3D" id="1.20.1050.10">
    <property type="match status" value="1"/>
</dbReference>
<sequence length="258" mass="28965">MTQTLTFYDIPGNASPTKAWTPNPWKGRLALTMKGLPHRTVWVEYPDIADVCKKLGAQPTGTRGGQPLYTLPVLEDPNTGAITSESFSIAEYLDATYPDTLQLIPKGTKALQIMFRDVFEEKVFRMMLETQALGIVALLSPESSVYWREKVGAAFGKKLEDLLPDDHAKEERWNQALQGLSILDKWANQNESGPFIMGESPSFADVVLAAHLIWLETLAGGDSKEWKSVMEADGGRWARLNDEFRKWYWVDEESAKPV</sequence>
<dbReference type="PANTHER" id="PTHR43968">
    <property type="match status" value="1"/>
</dbReference>
<dbReference type="GO" id="GO:0005737">
    <property type="term" value="C:cytoplasm"/>
    <property type="evidence" value="ECO:0007669"/>
    <property type="project" value="TreeGrafter"/>
</dbReference>
<dbReference type="OrthoDB" id="4951845at2759"/>
<dbReference type="InterPro" id="IPR036282">
    <property type="entry name" value="Glutathione-S-Trfase_C_sf"/>
</dbReference>
<evidence type="ECO:0000313" key="2">
    <source>
        <dbReference type="EMBL" id="TFY71088.1"/>
    </source>
</evidence>
<keyword evidence="3" id="KW-1185">Reference proteome</keyword>
<comment type="caution">
    <text evidence="2">The sequence shown here is derived from an EMBL/GenBank/DDBJ whole genome shotgun (WGS) entry which is preliminary data.</text>
</comment>
<dbReference type="Proteomes" id="UP000298327">
    <property type="component" value="Unassembled WGS sequence"/>
</dbReference>
<accession>A0A4Y9ZBA4</accession>
<evidence type="ECO:0000313" key="3">
    <source>
        <dbReference type="Proteomes" id="UP000298327"/>
    </source>
</evidence>
<reference evidence="2 3" key="1">
    <citation type="submission" date="2019-02" db="EMBL/GenBank/DDBJ databases">
        <title>Genome sequencing of the rare red list fungi Dentipellis fragilis.</title>
        <authorList>
            <person name="Buettner E."/>
            <person name="Kellner H."/>
        </authorList>
    </citation>
    <scope>NUCLEOTIDE SEQUENCE [LARGE SCALE GENOMIC DNA]</scope>
    <source>
        <strain evidence="2 3">DSM 105465</strain>
    </source>
</reference>
<dbReference type="GO" id="GO:0045174">
    <property type="term" value="F:glutathione dehydrogenase (ascorbate) activity"/>
    <property type="evidence" value="ECO:0007669"/>
    <property type="project" value="TreeGrafter"/>
</dbReference>
<dbReference type="InterPro" id="IPR004045">
    <property type="entry name" value="Glutathione_S-Trfase_N"/>
</dbReference>
<dbReference type="InterPro" id="IPR054416">
    <property type="entry name" value="GST_UstS-like_C"/>
</dbReference>
<dbReference type="InterPro" id="IPR036249">
    <property type="entry name" value="Thioredoxin-like_sf"/>
</dbReference>
<dbReference type="GO" id="GO:0004364">
    <property type="term" value="F:glutathione transferase activity"/>
    <property type="evidence" value="ECO:0007669"/>
    <property type="project" value="TreeGrafter"/>
</dbReference>